<sequence>MVVRCDLVRGSVVAGKKEGERGKGADWGNVRRGGGGWGLGGWLEKRERGVGEAGGRTTDGEKEEGSAADRVLGYFR</sequence>
<accession>A0A2P5YSL0</accession>
<evidence type="ECO:0000256" key="1">
    <source>
        <dbReference type="SAM" id="MobiDB-lite"/>
    </source>
</evidence>
<gene>
    <name evidence="2" type="ORF">GOBAR_AA02002</name>
</gene>
<dbReference type="EMBL" id="KZ662822">
    <property type="protein sequence ID" value="PPS18574.1"/>
    <property type="molecule type" value="Genomic_DNA"/>
</dbReference>
<name>A0A2P5YSL0_GOSBA</name>
<evidence type="ECO:0000313" key="2">
    <source>
        <dbReference type="EMBL" id="PPS18574.1"/>
    </source>
</evidence>
<feature type="compositionally biased region" description="Basic and acidic residues" evidence="1">
    <location>
        <begin position="58"/>
        <end position="67"/>
    </location>
</feature>
<organism evidence="2 3">
    <name type="scientific">Gossypium barbadense</name>
    <name type="common">Sea Island cotton</name>
    <name type="synonym">Hibiscus barbadensis</name>
    <dbReference type="NCBI Taxonomy" id="3634"/>
    <lineage>
        <taxon>Eukaryota</taxon>
        <taxon>Viridiplantae</taxon>
        <taxon>Streptophyta</taxon>
        <taxon>Embryophyta</taxon>
        <taxon>Tracheophyta</taxon>
        <taxon>Spermatophyta</taxon>
        <taxon>Magnoliopsida</taxon>
        <taxon>eudicotyledons</taxon>
        <taxon>Gunneridae</taxon>
        <taxon>Pentapetalae</taxon>
        <taxon>rosids</taxon>
        <taxon>malvids</taxon>
        <taxon>Malvales</taxon>
        <taxon>Malvaceae</taxon>
        <taxon>Malvoideae</taxon>
        <taxon>Gossypium</taxon>
    </lineage>
</organism>
<feature type="region of interest" description="Disordered" evidence="1">
    <location>
        <begin position="48"/>
        <end position="76"/>
    </location>
</feature>
<dbReference type="Proteomes" id="UP000239757">
    <property type="component" value="Unassembled WGS sequence"/>
</dbReference>
<reference evidence="2 3" key="1">
    <citation type="submission" date="2015-01" db="EMBL/GenBank/DDBJ databases">
        <title>Genome of allotetraploid Gossypium barbadense reveals genomic plasticity and fiber elongation in cotton evolution.</title>
        <authorList>
            <person name="Chen X."/>
            <person name="Liu X."/>
            <person name="Zhao B."/>
            <person name="Zheng H."/>
            <person name="Hu Y."/>
            <person name="Lu G."/>
            <person name="Yang C."/>
            <person name="Chen J."/>
            <person name="Shan C."/>
            <person name="Zhang L."/>
            <person name="Zhou Y."/>
            <person name="Wang L."/>
            <person name="Guo W."/>
            <person name="Bai Y."/>
            <person name="Ruan J."/>
            <person name="Shangguan X."/>
            <person name="Mao Y."/>
            <person name="Jiang J."/>
            <person name="Zhu Y."/>
            <person name="Lei J."/>
            <person name="Kang H."/>
            <person name="Chen S."/>
            <person name="He X."/>
            <person name="Wang R."/>
            <person name="Wang Y."/>
            <person name="Chen J."/>
            <person name="Wang L."/>
            <person name="Yu S."/>
            <person name="Wang B."/>
            <person name="Wei J."/>
            <person name="Song S."/>
            <person name="Lu X."/>
            <person name="Gao Z."/>
            <person name="Gu W."/>
            <person name="Deng X."/>
            <person name="Ma D."/>
            <person name="Wang S."/>
            <person name="Liang W."/>
            <person name="Fang L."/>
            <person name="Cai C."/>
            <person name="Zhu X."/>
            <person name="Zhou B."/>
            <person name="Zhang Y."/>
            <person name="Chen Z."/>
            <person name="Xu S."/>
            <person name="Zhu R."/>
            <person name="Wang S."/>
            <person name="Zhang T."/>
            <person name="Zhao G."/>
        </authorList>
    </citation>
    <scope>NUCLEOTIDE SEQUENCE [LARGE SCALE GENOMIC DNA]</scope>
    <source>
        <strain evidence="3">cv. Xinhai21</strain>
        <tissue evidence="2">Leaf</tissue>
    </source>
</reference>
<proteinExistence type="predicted"/>
<evidence type="ECO:0000313" key="3">
    <source>
        <dbReference type="Proteomes" id="UP000239757"/>
    </source>
</evidence>
<protein>
    <submittedName>
        <fullName evidence="2">Uncharacterized protein</fullName>
    </submittedName>
</protein>
<dbReference type="AlphaFoldDB" id="A0A2P5YSL0"/>